<evidence type="ECO:0000256" key="4">
    <source>
        <dbReference type="ARBA" id="ARBA00022840"/>
    </source>
</evidence>
<evidence type="ECO:0000313" key="7">
    <source>
        <dbReference type="EMBL" id="SHJ89380.1"/>
    </source>
</evidence>
<dbReference type="STRING" id="1830138.SAMN05443507_10539"/>
<dbReference type="CDD" id="cd03220">
    <property type="entry name" value="ABC_KpsT_Wzt"/>
    <property type="match status" value="1"/>
</dbReference>
<dbReference type="InterPro" id="IPR003439">
    <property type="entry name" value="ABC_transporter-like_ATP-bd"/>
</dbReference>
<dbReference type="PANTHER" id="PTHR46743">
    <property type="entry name" value="TEICHOIC ACIDS EXPORT ATP-BINDING PROTEIN TAGH"/>
    <property type="match status" value="1"/>
</dbReference>
<comment type="similarity">
    <text evidence="1">Belongs to the ABC transporter superfamily.</text>
</comment>
<keyword evidence="8" id="KW-1185">Reference proteome</keyword>
<evidence type="ECO:0000256" key="1">
    <source>
        <dbReference type="ARBA" id="ARBA00005417"/>
    </source>
</evidence>
<evidence type="ECO:0000256" key="5">
    <source>
        <dbReference type="ARBA" id="ARBA00022967"/>
    </source>
</evidence>
<dbReference type="PANTHER" id="PTHR46743:SF2">
    <property type="entry name" value="TEICHOIC ACIDS EXPORT ATP-BINDING PROTEIN TAGH"/>
    <property type="match status" value="1"/>
</dbReference>
<dbReference type="Pfam" id="PF00005">
    <property type="entry name" value="ABC_tran"/>
    <property type="match status" value="1"/>
</dbReference>
<proteinExistence type="inferred from homology"/>
<organism evidence="7 8">
    <name type="scientific">Alicyclobacillus tolerans</name>
    <dbReference type="NCBI Taxonomy" id="90970"/>
    <lineage>
        <taxon>Bacteria</taxon>
        <taxon>Bacillati</taxon>
        <taxon>Bacillota</taxon>
        <taxon>Bacilli</taxon>
        <taxon>Bacillales</taxon>
        <taxon>Alicyclobacillaceae</taxon>
        <taxon>Alicyclobacillus</taxon>
    </lineage>
</organism>
<feature type="domain" description="ABC transporter" evidence="6">
    <location>
        <begin position="8"/>
        <end position="249"/>
    </location>
</feature>
<dbReference type="PROSITE" id="PS50893">
    <property type="entry name" value="ABC_TRANSPORTER_2"/>
    <property type="match status" value="1"/>
</dbReference>
<dbReference type="Proteomes" id="UP000184016">
    <property type="component" value="Unassembled WGS sequence"/>
</dbReference>
<evidence type="ECO:0000256" key="3">
    <source>
        <dbReference type="ARBA" id="ARBA00022741"/>
    </source>
</evidence>
<dbReference type="RefSeq" id="WP_072873285.1">
    <property type="nucleotide sequence ID" value="NZ_FRAF01000005.1"/>
</dbReference>
<dbReference type="OrthoDB" id="2290519at2"/>
<keyword evidence="5" id="KW-1278">Translocase</keyword>
<evidence type="ECO:0000313" key="8">
    <source>
        <dbReference type="Proteomes" id="UP000184016"/>
    </source>
</evidence>
<dbReference type="SMART" id="SM00382">
    <property type="entry name" value="AAA"/>
    <property type="match status" value="1"/>
</dbReference>
<dbReference type="SUPFAM" id="SSF52540">
    <property type="entry name" value="P-loop containing nucleoside triphosphate hydrolases"/>
    <property type="match status" value="1"/>
</dbReference>
<dbReference type="GO" id="GO:0140359">
    <property type="term" value="F:ABC-type transporter activity"/>
    <property type="evidence" value="ECO:0007669"/>
    <property type="project" value="InterPro"/>
</dbReference>
<dbReference type="InterPro" id="IPR027417">
    <property type="entry name" value="P-loop_NTPase"/>
</dbReference>
<sequence>MAQVDYAIRVKNVTKKFKIYGERNQTLKEKLLYAGRAKHKEFIALDNVSLDIERGTTIGLIGVNGSGKSTLLKIISRILYPDTGTVEVNGRVSSLLELGAGFHPEFTGLENIFLNGSLMGLSKKELSKRVDEIIEFSELGDFIYEPIRGYSSGMYMRLAFSIATLIEPDILLLDEVLAVGDAAFQAKCMRKMEELKNKNRTIVLVSHDSNAVRRICDEVVWLHCSKIFEIGNKDIVIDKYNESFMEKQLI</sequence>
<dbReference type="InterPro" id="IPR050683">
    <property type="entry name" value="Bact_Polysacc_Export_ATP-bd"/>
</dbReference>
<reference evidence="8" key="1">
    <citation type="submission" date="2016-11" db="EMBL/GenBank/DDBJ databases">
        <authorList>
            <person name="Varghese N."/>
            <person name="Submissions S."/>
        </authorList>
    </citation>
    <scope>NUCLEOTIDE SEQUENCE [LARGE SCALE GENOMIC DNA]</scope>
    <source>
        <strain evidence="8">USBA-503</strain>
    </source>
</reference>
<keyword evidence="3" id="KW-0547">Nucleotide-binding</keyword>
<dbReference type="InterPro" id="IPR003593">
    <property type="entry name" value="AAA+_ATPase"/>
</dbReference>
<dbReference type="Gene3D" id="3.40.50.300">
    <property type="entry name" value="P-loop containing nucleotide triphosphate hydrolases"/>
    <property type="match status" value="1"/>
</dbReference>
<dbReference type="GO" id="GO:0005524">
    <property type="term" value="F:ATP binding"/>
    <property type="evidence" value="ECO:0007669"/>
    <property type="project" value="UniProtKB-KW"/>
</dbReference>
<dbReference type="InterPro" id="IPR015860">
    <property type="entry name" value="ABC_transpr_TagH-like"/>
</dbReference>
<dbReference type="AlphaFoldDB" id="A0A1M6N101"/>
<name>A0A1M6N101_9BACL</name>
<protein>
    <submittedName>
        <fullName evidence="7">ABC-2 type transport system ATP-binding protein</fullName>
    </submittedName>
</protein>
<evidence type="ECO:0000256" key="2">
    <source>
        <dbReference type="ARBA" id="ARBA00022448"/>
    </source>
</evidence>
<dbReference type="EMBL" id="FRAF01000005">
    <property type="protein sequence ID" value="SHJ89380.1"/>
    <property type="molecule type" value="Genomic_DNA"/>
</dbReference>
<keyword evidence="4 7" id="KW-0067">ATP-binding</keyword>
<evidence type="ECO:0000259" key="6">
    <source>
        <dbReference type="PROSITE" id="PS50893"/>
    </source>
</evidence>
<accession>A0A1M6N101</accession>
<gene>
    <name evidence="7" type="ORF">SAMN05443507_10539</name>
</gene>
<dbReference type="GO" id="GO:0016887">
    <property type="term" value="F:ATP hydrolysis activity"/>
    <property type="evidence" value="ECO:0007669"/>
    <property type="project" value="InterPro"/>
</dbReference>
<keyword evidence="2" id="KW-0813">Transport</keyword>
<dbReference type="GO" id="GO:0016020">
    <property type="term" value="C:membrane"/>
    <property type="evidence" value="ECO:0007669"/>
    <property type="project" value="InterPro"/>
</dbReference>